<dbReference type="AlphaFoldDB" id="A0A5A7ZTZ9"/>
<proteinExistence type="predicted"/>
<organism evidence="2 3">
    <name type="scientific">Streptococcus sanguinis</name>
    <dbReference type="NCBI Taxonomy" id="1305"/>
    <lineage>
        <taxon>Bacteria</taxon>
        <taxon>Bacillati</taxon>
        <taxon>Bacillota</taxon>
        <taxon>Bacilli</taxon>
        <taxon>Lactobacillales</taxon>
        <taxon>Streptococcaceae</taxon>
        <taxon>Streptococcus</taxon>
    </lineage>
</organism>
<evidence type="ECO:0000256" key="1">
    <source>
        <dbReference type="SAM" id="Phobius"/>
    </source>
</evidence>
<keyword evidence="1" id="KW-0472">Membrane</keyword>
<dbReference type="EMBL" id="VIBR01000001">
    <property type="protein sequence ID" value="KAA0119416.1"/>
    <property type="molecule type" value="Genomic_DNA"/>
</dbReference>
<accession>A0A5A7ZTZ9</accession>
<name>A0A5A7ZTZ9_STRSA</name>
<comment type="caution">
    <text evidence="2">The sequence shown here is derived from an EMBL/GenBank/DDBJ whole genome shotgun (WGS) entry which is preliminary data.</text>
</comment>
<gene>
    <name evidence="2" type="ORF">FKX92_02430</name>
</gene>
<evidence type="ECO:0008006" key="4">
    <source>
        <dbReference type="Google" id="ProtNLM"/>
    </source>
</evidence>
<sequence length="98" mass="11368">MTVMISLWIAIVAFFLLGLNHFFPSRNAGFGLRFPFAFHTLKGWKQSQSRFYRSVILLNLLIFLYSLYTDLNEIRVLALSIISIVFSGILIFLISFKE</sequence>
<feature type="transmembrane region" description="Helical" evidence="1">
    <location>
        <begin position="51"/>
        <end position="68"/>
    </location>
</feature>
<dbReference type="Proteomes" id="UP000324105">
    <property type="component" value="Unassembled WGS sequence"/>
</dbReference>
<keyword evidence="1" id="KW-1133">Transmembrane helix</keyword>
<keyword evidence="1" id="KW-0812">Transmembrane</keyword>
<evidence type="ECO:0000313" key="2">
    <source>
        <dbReference type="EMBL" id="KAA0119416.1"/>
    </source>
</evidence>
<feature type="transmembrane region" description="Helical" evidence="1">
    <location>
        <begin position="6"/>
        <end position="23"/>
    </location>
</feature>
<dbReference type="RefSeq" id="WP_149565420.1">
    <property type="nucleotide sequence ID" value="NZ_VIBR01000001.1"/>
</dbReference>
<feature type="transmembrane region" description="Helical" evidence="1">
    <location>
        <begin position="74"/>
        <end position="96"/>
    </location>
</feature>
<evidence type="ECO:0000313" key="3">
    <source>
        <dbReference type="Proteomes" id="UP000324105"/>
    </source>
</evidence>
<protein>
    <recommendedName>
        <fullName evidence="4">DUF3784 domain-containing protein</fullName>
    </recommendedName>
</protein>
<reference evidence="2 3" key="1">
    <citation type="submission" date="2019-06" db="EMBL/GenBank/DDBJ databases">
        <title>Genome sequence and analysis of a MDR-Streptococcus sanguis isolated from throat swab of children with scarlet fever from Hangzhou,China.</title>
        <authorList>
            <person name="Huang Y."/>
            <person name="Xie L."/>
            <person name="Liu W."/>
        </authorList>
    </citation>
    <scope>NUCLEOTIDE SEQUENCE [LARGE SCALE GENOMIC DNA]</scope>
    <source>
        <strain evidence="2 3">S28</strain>
    </source>
</reference>